<comment type="caution">
    <text evidence="1">The sequence shown here is derived from an EMBL/GenBank/DDBJ whole genome shotgun (WGS) entry which is preliminary data.</text>
</comment>
<dbReference type="Proteomes" id="UP001283361">
    <property type="component" value="Unassembled WGS sequence"/>
</dbReference>
<evidence type="ECO:0000313" key="2">
    <source>
        <dbReference type="Proteomes" id="UP001283361"/>
    </source>
</evidence>
<name>A0AAE1CT75_9GAST</name>
<keyword evidence="2" id="KW-1185">Reference proteome</keyword>
<dbReference type="AlphaFoldDB" id="A0AAE1CT75"/>
<organism evidence="1 2">
    <name type="scientific">Elysia crispata</name>
    <name type="common">lettuce slug</name>
    <dbReference type="NCBI Taxonomy" id="231223"/>
    <lineage>
        <taxon>Eukaryota</taxon>
        <taxon>Metazoa</taxon>
        <taxon>Spiralia</taxon>
        <taxon>Lophotrochozoa</taxon>
        <taxon>Mollusca</taxon>
        <taxon>Gastropoda</taxon>
        <taxon>Heterobranchia</taxon>
        <taxon>Euthyneura</taxon>
        <taxon>Panpulmonata</taxon>
        <taxon>Sacoglossa</taxon>
        <taxon>Placobranchoidea</taxon>
        <taxon>Plakobranchidae</taxon>
        <taxon>Elysia</taxon>
    </lineage>
</organism>
<accession>A0AAE1CT75</accession>
<reference evidence="1" key="1">
    <citation type="journal article" date="2023" name="G3 (Bethesda)">
        <title>A reference genome for the long-term kleptoplast-retaining sea slug Elysia crispata morphotype clarki.</title>
        <authorList>
            <person name="Eastman K.E."/>
            <person name="Pendleton A.L."/>
            <person name="Shaikh M.A."/>
            <person name="Suttiyut T."/>
            <person name="Ogas R."/>
            <person name="Tomko P."/>
            <person name="Gavelis G."/>
            <person name="Widhalm J.R."/>
            <person name="Wisecaver J.H."/>
        </authorList>
    </citation>
    <scope>NUCLEOTIDE SEQUENCE</scope>
    <source>
        <strain evidence="1">ECLA1</strain>
    </source>
</reference>
<gene>
    <name evidence="1" type="ORF">RRG08_031811</name>
</gene>
<sequence length="168" mass="17853">MEVIRASLVLRAARTCGYSSLLVLTLLALSRHRAPCLGPAPAIASPTGSCQSKSGMLAAPSNNSRSVWREWSSLVVNGTRHLSRGHFMIGAFYHVIISTNAAPLGNGSSDPADLIQIDENTRPLFTSNCLAPTLPTPISTITSCEVIFNSPSSPYCLNASSVAYLYQS</sequence>
<protein>
    <submittedName>
        <fullName evidence="1">Uncharacterized protein</fullName>
    </submittedName>
</protein>
<proteinExistence type="predicted"/>
<dbReference type="EMBL" id="JAWDGP010006875">
    <property type="protein sequence ID" value="KAK3733871.1"/>
    <property type="molecule type" value="Genomic_DNA"/>
</dbReference>
<evidence type="ECO:0000313" key="1">
    <source>
        <dbReference type="EMBL" id="KAK3733871.1"/>
    </source>
</evidence>